<evidence type="ECO:0000256" key="9">
    <source>
        <dbReference type="HAMAP-Rule" id="MF_00169"/>
    </source>
</evidence>
<dbReference type="GO" id="GO:0019631">
    <property type="term" value="P:quinate catabolic process"/>
    <property type="evidence" value="ECO:0007669"/>
    <property type="project" value="TreeGrafter"/>
</dbReference>
<dbReference type="Pfam" id="PF01220">
    <property type="entry name" value="DHquinase_II"/>
    <property type="match status" value="1"/>
</dbReference>
<dbReference type="PANTHER" id="PTHR21272">
    <property type="entry name" value="CATABOLIC 3-DEHYDROQUINASE"/>
    <property type="match status" value="1"/>
</dbReference>
<evidence type="ECO:0000313" key="13">
    <source>
        <dbReference type="EMBL" id="TFI58658.1"/>
    </source>
</evidence>
<keyword evidence="14" id="KW-1185">Reference proteome</keyword>
<comment type="caution">
    <text evidence="13">The sequence shown here is derived from an EMBL/GenBank/DDBJ whole genome shotgun (WGS) entry which is preliminary data.</text>
</comment>
<evidence type="ECO:0000256" key="4">
    <source>
        <dbReference type="ARBA" id="ARBA00011037"/>
    </source>
</evidence>
<feature type="binding site" evidence="9 11">
    <location>
        <position position="78"/>
    </location>
    <ligand>
        <name>substrate</name>
    </ligand>
</feature>
<dbReference type="Proteomes" id="UP000298213">
    <property type="component" value="Unassembled WGS sequence"/>
</dbReference>
<evidence type="ECO:0000256" key="6">
    <source>
        <dbReference type="ARBA" id="ARBA00012060"/>
    </source>
</evidence>
<feature type="site" description="Transition state stabilizer" evidence="9 12">
    <location>
        <position position="21"/>
    </location>
</feature>
<dbReference type="EMBL" id="SPDV01000013">
    <property type="protein sequence ID" value="TFI58658.1"/>
    <property type="molecule type" value="Genomic_DNA"/>
</dbReference>
<reference evidence="13 14" key="1">
    <citation type="submission" date="2019-03" db="EMBL/GenBank/DDBJ databases">
        <title>Genome sequence of Sphingomonas sp. 17J27-24.</title>
        <authorList>
            <person name="Kim M."/>
            <person name="Maeng S."/>
            <person name="Sathiyaraj S."/>
        </authorList>
    </citation>
    <scope>NUCLEOTIDE SEQUENCE [LARGE SCALE GENOMIC DNA]</scope>
    <source>
        <strain evidence="13 14">17J27-24</strain>
    </source>
</reference>
<evidence type="ECO:0000256" key="7">
    <source>
        <dbReference type="ARBA" id="ARBA00023141"/>
    </source>
</evidence>
<comment type="function">
    <text evidence="2 9">Catalyzes a trans-dehydration via an enolate intermediate.</text>
</comment>
<evidence type="ECO:0000313" key="14">
    <source>
        <dbReference type="Proteomes" id="UP000298213"/>
    </source>
</evidence>
<dbReference type="HAMAP" id="MF_00169">
    <property type="entry name" value="AroQ"/>
    <property type="match status" value="1"/>
</dbReference>
<feature type="binding site" evidence="9 11">
    <location>
        <begin position="105"/>
        <end position="106"/>
    </location>
    <ligand>
        <name>substrate</name>
    </ligand>
</feature>
<dbReference type="GO" id="GO:0009073">
    <property type="term" value="P:aromatic amino acid family biosynthetic process"/>
    <property type="evidence" value="ECO:0007669"/>
    <property type="project" value="UniProtKB-KW"/>
</dbReference>
<comment type="catalytic activity">
    <reaction evidence="1 9">
        <text>3-dehydroquinate = 3-dehydroshikimate + H2O</text>
        <dbReference type="Rhea" id="RHEA:21096"/>
        <dbReference type="ChEBI" id="CHEBI:15377"/>
        <dbReference type="ChEBI" id="CHEBI:16630"/>
        <dbReference type="ChEBI" id="CHEBI:32364"/>
        <dbReference type="EC" id="4.2.1.10"/>
    </reaction>
</comment>
<dbReference type="GO" id="GO:0008652">
    <property type="term" value="P:amino acid biosynthetic process"/>
    <property type="evidence" value="ECO:0007669"/>
    <property type="project" value="UniProtKB-KW"/>
</dbReference>
<dbReference type="InterPro" id="IPR036441">
    <property type="entry name" value="DHquinase_II_sf"/>
</dbReference>
<evidence type="ECO:0000256" key="12">
    <source>
        <dbReference type="PIRSR" id="PIRSR001399-3"/>
    </source>
</evidence>
<dbReference type="RefSeq" id="WP_135085658.1">
    <property type="nucleotide sequence ID" value="NZ_SPDV01000013.1"/>
</dbReference>
<organism evidence="13 14">
    <name type="scientific">Sphingomonas parva</name>
    <dbReference type="NCBI Taxonomy" id="2555898"/>
    <lineage>
        <taxon>Bacteria</taxon>
        <taxon>Pseudomonadati</taxon>
        <taxon>Pseudomonadota</taxon>
        <taxon>Alphaproteobacteria</taxon>
        <taxon>Sphingomonadales</taxon>
        <taxon>Sphingomonadaceae</taxon>
        <taxon>Sphingomonas</taxon>
    </lineage>
</organism>
<dbReference type="OrthoDB" id="9790793at2"/>
<evidence type="ECO:0000256" key="11">
    <source>
        <dbReference type="PIRSR" id="PIRSR001399-2"/>
    </source>
</evidence>
<dbReference type="AlphaFoldDB" id="A0A4Y8ZRI7"/>
<comment type="similarity">
    <text evidence="4 9">Belongs to the type-II 3-dehydroquinase family.</text>
</comment>
<dbReference type="NCBIfam" id="TIGR01088">
    <property type="entry name" value="aroQ"/>
    <property type="match status" value="1"/>
</dbReference>
<dbReference type="NCBIfam" id="NF003806">
    <property type="entry name" value="PRK05395.1-3"/>
    <property type="match status" value="1"/>
</dbReference>
<feature type="active site" description="Proton donor" evidence="9 10">
    <location>
        <position position="104"/>
    </location>
</feature>
<dbReference type="EC" id="4.2.1.10" evidence="6 9"/>
<dbReference type="PROSITE" id="PS01029">
    <property type="entry name" value="DEHYDROQUINASE_II"/>
    <property type="match status" value="1"/>
</dbReference>
<dbReference type="InterPro" id="IPR018509">
    <property type="entry name" value="DHquinase_II_CS"/>
</dbReference>
<comment type="pathway">
    <text evidence="3 9">Metabolic intermediate biosynthesis; chorismate biosynthesis; chorismate from D-erythrose 4-phosphate and phosphoenolpyruvate: step 3/7.</text>
</comment>
<dbReference type="Gene3D" id="3.40.50.9100">
    <property type="entry name" value="Dehydroquinase, class II"/>
    <property type="match status" value="1"/>
</dbReference>
<dbReference type="NCBIfam" id="NF003805">
    <property type="entry name" value="PRK05395.1-2"/>
    <property type="match status" value="1"/>
</dbReference>
<dbReference type="SUPFAM" id="SSF52304">
    <property type="entry name" value="Type II 3-dehydroquinate dehydratase"/>
    <property type="match status" value="1"/>
</dbReference>
<dbReference type="CDD" id="cd00466">
    <property type="entry name" value="DHQase_II"/>
    <property type="match status" value="1"/>
</dbReference>
<proteinExistence type="inferred from homology"/>
<dbReference type="GO" id="GO:0009423">
    <property type="term" value="P:chorismate biosynthetic process"/>
    <property type="evidence" value="ECO:0007669"/>
    <property type="project" value="UniProtKB-UniRule"/>
</dbReference>
<comment type="subunit">
    <text evidence="5 9">Homododecamer.</text>
</comment>
<keyword evidence="8 9" id="KW-0456">Lyase</keyword>
<dbReference type="NCBIfam" id="NF003807">
    <property type="entry name" value="PRK05395.1-4"/>
    <property type="match status" value="1"/>
</dbReference>
<dbReference type="PIRSF" id="PIRSF001399">
    <property type="entry name" value="DHquinase_II"/>
    <property type="match status" value="1"/>
</dbReference>
<accession>A0A4Y8ZRI7</accession>
<evidence type="ECO:0000256" key="3">
    <source>
        <dbReference type="ARBA" id="ARBA00004902"/>
    </source>
</evidence>
<evidence type="ECO:0000256" key="2">
    <source>
        <dbReference type="ARBA" id="ARBA00003924"/>
    </source>
</evidence>
<dbReference type="UniPathway" id="UPA00053">
    <property type="reaction ID" value="UER00086"/>
</dbReference>
<dbReference type="GO" id="GO:0003855">
    <property type="term" value="F:3-dehydroquinate dehydratase activity"/>
    <property type="evidence" value="ECO:0007669"/>
    <property type="project" value="UniProtKB-UniRule"/>
</dbReference>
<protein>
    <recommendedName>
        <fullName evidence="6 9">3-dehydroquinate dehydratase</fullName>
        <shortName evidence="9">3-dehydroquinase</shortName>
        <ecNumber evidence="6 9">4.2.1.10</ecNumber>
    </recommendedName>
    <alternativeName>
        <fullName evidence="9">Type II DHQase</fullName>
    </alternativeName>
</protein>
<feature type="binding site" evidence="9 11">
    <location>
        <position position="115"/>
    </location>
    <ligand>
        <name>substrate</name>
    </ligand>
</feature>
<dbReference type="PANTHER" id="PTHR21272:SF3">
    <property type="entry name" value="CATABOLIC 3-DEHYDROQUINASE"/>
    <property type="match status" value="1"/>
</dbReference>
<evidence type="ECO:0000256" key="10">
    <source>
        <dbReference type="PIRSR" id="PIRSR001399-1"/>
    </source>
</evidence>
<dbReference type="InterPro" id="IPR001874">
    <property type="entry name" value="DHquinase_II"/>
</dbReference>
<keyword evidence="9" id="KW-0028">Amino-acid biosynthesis</keyword>
<evidence type="ECO:0000256" key="1">
    <source>
        <dbReference type="ARBA" id="ARBA00001864"/>
    </source>
</evidence>
<evidence type="ECO:0000256" key="8">
    <source>
        <dbReference type="ARBA" id="ARBA00023239"/>
    </source>
</evidence>
<sequence length="146" mass="15714">MATLPTIYVLNGPNLNLLGTREPEIYGSDTLDDIAGSLEDRARDLGVRVDVRQSNHEGHLVDWLHEAQAEGARAVILNAGAFTHTSVAVHDAIKAITTPVIEVHLSNPHARESFRHRSFVAKAARGTIAGFGALSYELALDAAARL</sequence>
<feature type="binding site" evidence="9 11">
    <location>
        <position position="91"/>
    </location>
    <ligand>
        <name>substrate</name>
    </ligand>
</feature>
<feature type="active site" description="Proton acceptor" evidence="9 10">
    <location>
        <position position="26"/>
    </location>
</feature>
<gene>
    <name evidence="9 13" type="primary">aroQ</name>
    <name evidence="13" type="ORF">E2493_08415</name>
</gene>
<evidence type="ECO:0000256" key="5">
    <source>
        <dbReference type="ARBA" id="ARBA00011193"/>
    </source>
</evidence>
<keyword evidence="7 9" id="KW-0057">Aromatic amino acid biosynthesis</keyword>
<feature type="binding site" evidence="9 11">
    <location>
        <position position="84"/>
    </location>
    <ligand>
        <name>substrate</name>
    </ligand>
</feature>
<name>A0A4Y8ZRI7_9SPHN</name>